<comment type="function">
    <text evidence="12">Catalyzes the reversible NADPH-dependent reductive amination of L-2-amino-6-oxopimelate, the acyclic form of L-tetrahydrodipicolinate, to generate the meso compound, D,L-2,6-diaminopimelate.</text>
</comment>
<evidence type="ECO:0000256" key="6">
    <source>
        <dbReference type="ARBA" id="ARBA00022605"/>
    </source>
</evidence>
<name>A0A7C6AG98_UNCW3</name>
<dbReference type="EC" id="1.4.1.16" evidence="4 12"/>
<comment type="pathway">
    <text evidence="1 12">Amino-acid biosynthesis; L-lysine biosynthesis via DAP pathway; DL-2,6-diaminopimelate from (S)-tetrahydrodipicolinate: step 1/1.</text>
</comment>
<comment type="similarity">
    <text evidence="2 12">Belongs to the diaminopimelate dehydrogenase family.</text>
</comment>
<feature type="binding site" evidence="13">
    <location>
        <position position="266"/>
    </location>
    <ligand>
        <name>substrate</name>
    </ligand>
</feature>
<comment type="catalytic activity">
    <reaction evidence="11 12">
        <text>meso-2,6-diaminopimelate + NADP(+) + H2O = (S)-2-amino-6-oxoheptanedioate + NH4(+) + NADPH + H(+)</text>
        <dbReference type="Rhea" id="RHEA:13561"/>
        <dbReference type="ChEBI" id="CHEBI:15377"/>
        <dbReference type="ChEBI" id="CHEBI:15378"/>
        <dbReference type="ChEBI" id="CHEBI:28938"/>
        <dbReference type="ChEBI" id="CHEBI:57783"/>
        <dbReference type="ChEBI" id="CHEBI:57791"/>
        <dbReference type="ChEBI" id="CHEBI:58349"/>
        <dbReference type="ChEBI" id="CHEBI:58556"/>
        <dbReference type="EC" id="1.4.1.16"/>
    </reaction>
</comment>
<dbReference type="Pfam" id="PF16654">
    <property type="entry name" value="DAPDH_C"/>
    <property type="match status" value="1"/>
</dbReference>
<feature type="binding site" evidence="13">
    <location>
        <begin position="67"/>
        <end position="70"/>
    </location>
    <ligand>
        <name>NADP(+)</name>
        <dbReference type="ChEBI" id="CHEBI:58349"/>
    </ligand>
</feature>
<protein>
    <recommendedName>
        <fullName evidence="5 12">Meso-diaminopimelate D-dehydrogenase</fullName>
        <shortName evidence="12">DAPDH</shortName>
        <shortName evidence="12">Meso-DAP dehydrogenase</shortName>
        <ecNumber evidence="4 12">1.4.1.16</ecNumber>
    </recommendedName>
</protein>
<comment type="subunit">
    <text evidence="3 12">Homodimer.</text>
</comment>
<reference evidence="15" key="1">
    <citation type="journal article" date="2020" name="mSystems">
        <title>Genome- and Community-Level Interaction Insights into Carbon Utilization and Element Cycling Functions of Hydrothermarchaeota in Hydrothermal Sediment.</title>
        <authorList>
            <person name="Zhou Z."/>
            <person name="Liu Y."/>
            <person name="Xu W."/>
            <person name="Pan J."/>
            <person name="Luo Z.H."/>
            <person name="Li M."/>
        </authorList>
    </citation>
    <scope>NUCLEOTIDE SEQUENCE [LARGE SCALE GENOMIC DNA]</scope>
    <source>
        <strain evidence="15">SpSt-783</strain>
    </source>
</reference>
<keyword evidence="7 12" id="KW-0521">NADP</keyword>
<evidence type="ECO:0000256" key="5">
    <source>
        <dbReference type="ARBA" id="ARBA00021654"/>
    </source>
</evidence>
<evidence type="ECO:0000313" key="15">
    <source>
        <dbReference type="EMBL" id="HHS63417.1"/>
    </source>
</evidence>
<feature type="binding site" evidence="13">
    <location>
        <begin position="36"/>
        <end position="38"/>
    </location>
    <ligand>
        <name>NADP(+)</name>
        <dbReference type="ChEBI" id="CHEBI:58349"/>
    </ligand>
</feature>
<evidence type="ECO:0000256" key="4">
    <source>
        <dbReference type="ARBA" id="ARBA00012080"/>
    </source>
</evidence>
<dbReference type="NCBIfam" id="TIGR01921">
    <property type="entry name" value="DAP-DH"/>
    <property type="match status" value="1"/>
</dbReference>
<dbReference type="EMBL" id="DTHJ01000150">
    <property type="protein sequence ID" value="HHS63417.1"/>
    <property type="molecule type" value="Genomic_DNA"/>
</dbReference>
<keyword evidence="13" id="KW-0547">Nucleotide-binding</keyword>
<organism evidence="15">
    <name type="scientific">candidate division WOR-3 bacterium</name>
    <dbReference type="NCBI Taxonomy" id="2052148"/>
    <lineage>
        <taxon>Bacteria</taxon>
        <taxon>Bacteria division WOR-3</taxon>
    </lineage>
</organism>
<evidence type="ECO:0000259" key="14">
    <source>
        <dbReference type="Pfam" id="PF16654"/>
    </source>
</evidence>
<gene>
    <name evidence="15" type="ORF">ENV70_07415</name>
</gene>
<evidence type="ECO:0000256" key="9">
    <source>
        <dbReference type="ARBA" id="ARBA00023002"/>
    </source>
</evidence>
<keyword evidence="9 12" id="KW-0560">Oxidoreductase</keyword>
<evidence type="ECO:0000256" key="2">
    <source>
        <dbReference type="ARBA" id="ARBA00007442"/>
    </source>
</evidence>
<dbReference type="Gene3D" id="3.40.50.720">
    <property type="entry name" value="NAD(P)-binding Rossmann-like Domain"/>
    <property type="match status" value="1"/>
</dbReference>
<dbReference type="GO" id="GO:0019877">
    <property type="term" value="P:diaminopimelate biosynthetic process"/>
    <property type="evidence" value="ECO:0007669"/>
    <property type="project" value="UniProtKB-UniRule"/>
</dbReference>
<evidence type="ECO:0000256" key="11">
    <source>
        <dbReference type="ARBA" id="ARBA00052023"/>
    </source>
</evidence>
<dbReference type="SUPFAM" id="SSF51735">
    <property type="entry name" value="NAD(P)-binding Rossmann-fold domains"/>
    <property type="match status" value="2"/>
</dbReference>
<feature type="binding site" evidence="13">
    <location>
        <begin position="12"/>
        <end position="15"/>
    </location>
    <ligand>
        <name>NADP(+)</name>
        <dbReference type="ChEBI" id="CHEBI:58349"/>
    </ligand>
</feature>
<dbReference type="InterPro" id="IPR036291">
    <property type="entry name" value="NAD(P)-bd_dom_sf"/>
</dbReference>
<dbReference type="Gene3D" id="3.30.360.10">
    <property type="entry name" value="Dihydrodipicolinate Reductase, domain 2"/>
    <property type="match status" value="1"/>
</dbReference>
<sequence>MNNKIKVAIIGYGNLGKGVKLALEKNPDMELVEIITRRPDTVKKIVDDVPVFSFEKFEVIADVAILCGGSKEDIFGTSNNKELDRVRITDPYAHGQGLYFAQFFNTVDSFDTHRRIFDYYHQIAKVAQLNRHTSIISAGWDPGTFSLERVLADSFVPEARIYTFWGPGVSQGHSDAVRQIPGVLDARSYTVPIKKSVEMVRKGENPDLKPGMMHKRVVYVVIHKDADKKDIEKKIKEMPNYFADYNTKVIFVSERVLNKRHKEFPHCGSVILSGKTGKDNKAMIEYRCIWDSNPEATASILIACARACYRLNKEKRYGAFTMLEIPPNYYSIHSLEEILKNYM</sequence>
<dbReference type="GO" id="GO:0000166">
    <property type="term" value="F:nucleotide binding"/>
    <property type="evidence" value="ECO:0007669"/>
    <property type="project" value="UniProtKB-KW"/>
</dbReference>
<evidence type="ECO:0000256" key="10">
    <source>
        <dbReference type="ARBA" id="ARBA00023154"/>
    </source>
</evidence>
<dbReference type="SUPFAM" id="SSF55347">
    <property type="entry name" value="Glyceraldehyde-3-phosphate dehydrogenase-like, C-terminal domain"/>
    <property type="match status" value="1"/>
</dbReference>
<comment type="caution">
    <text evidence="15">The sequence shown here is derived from an EMBL/GenBank/DDBJ whole genome shotgun (WGS) entry which is preliminary data.</text>
</comment>
<dbReference type="AlphaFoldDB" id="A0A7C6AG98"/>
<keyword evidence="8 12" id="KW-0220">Diaminopimelate biosynthesis</keyword>
<dbReference type="InterPro" id="IPR010190">
    <property type="entry name" value="Diaminopimelate_DH_Ddh"/>
</dbReference>
<keyword evidence="6 12" id="KW-0028">Amino-acid biosynthesis</keyword>
<dbReference type="UniPathway" id="UPA00034">
    <property type="reaction ID" value="UER00026"/>
</dbReference>
<evidence type="ECO:0000256" key="13">
    <source>
        <dbReference type="PIRSR" id="PIRSR025648-1"/>
    </source>
</evidence>
<evidence type="ECO:0000256" key="3">
    <source>
        <dbReference type="ARBA" id="ARBA00011738"/>
    </source>
</evidence>
<dbReference type="InterPro" id="IPR032094">
    <property type="entry name" value="Meso-DAP_DH_C"/>
</dbReference>
<dbReference type="GO" id="GO:0009089">
    <property type="term" value="P:lysine biosynthetic process via diaminopimelate"/>
    <property type="evidence" value="ECO:0007669"/>
    <property type="project" value="UniProtKB-UniRule"/>
</dbReference>
<keyword evidence="10 12" id="KW-0457">Lysine biosynthesis</keyword>
<dbReference type="GO" id="GO:0047850">
    <property type="term" value="F:diaminopimelate dehydrogenase activity"/>
    <property type="evidence" value="ECO:0007669"/>
    <property type="project" value="UniProtKB-UniRule"/>
</dbReference>
<feature type="binding site" evidence="13">
    <location>
        <begin position="138"/>
        <end position="142"/>
    </location>
    <ligand>
        <name>NADP(+)</name>
        <dbReference type="ChEBI" id="CHEBI:58349"/>
    </ligand>
</feature>
<accession>A0A7C6AG98</accession>
<feature type="binding site" evidence="13">
    <location>
        <position position="165"/>
    </location>
    <ligand>
        <name>substrate</name>
    </ligand>
</feature>
<feature type="binding site" evidence="13">
    <location>
        <position position="190"/>
    </location>
    <ligand>
        <name>substrate</name>
    </ligand>
</feature>
<feature type="binding site" evidence="13">
    <location>
        <position position="216"/>
    </location>
    <ligand>
        <name>substrate</name>
    </ligand>
</feature>
<dbReference type="PIRSF" id="PIRSF025648">
    <property type="entry name" value="DDH"/>
    <property type="match status" value="1"/>
</dbReference>
<feature type="domain" description="Meso-diaminopimelate D-dehydrogenase C-terminal" evidence="14">
    <location>
        <begin position="139"/>
        <end position="289"/>
    </location>
</feature>
<dbReference type="CDD" id="cd02270">
    <property type="entry name" value="meso-DAPDH_N"/>
    <property type="match status" value="1"/>
</dbReference>
<feature type="binding site" evidence="13">
    <location>
        <begin position="109"/>
        <end position="111"/>
    </location>
    <ligand>
        <name>NADP(+)</name>
        <dbReference type="ChEBI" id="CHEBI:58349"/>
    </ligand>
</feature>
<evidence type="ECO:0000256" key="12">
    <source>
        <dbReference type="PIRNR" id="PIRNR025648"/>
    </source>
</evidence>
<evidence type="ECO:0000256" key="1">
    <source>
        <dbReference type="ARBA" id="ARBA00004896"/>
    </source>
</evidence>
<feature type="binding site" evidence="13">
    <location>
        <position position="293"/>
    </location>
    <ligand>
        <name>substrate</name>
    </ligand>
</feature>
<proteinExistence type="inferred from homology"/>
<evidence type="ECO:0000256" key="8">
    <source>
        <dbReference type="ARBA" id="ARBA00022915"/>
    </source>
</evidence>
<evidence type="ECO:0000256" key="7">
    <source>
        <dbReference type="ARBA" id="ARBA00022857"/>
    </source>
</evidence>